<comment type="caution">
    <text evidence="3">The sequence shown here is derived from an EMBL/GenBank/DDBJ whole genome shotgun (WGS) entry which is preliminary data.</text>
</comment>
<gene>
    <name evidence="3" type="ORF">CDO81_11770</name>
</gene>
<proteinExistence type="predicted"/>
<keyword evidence="1" id="KW-0732">Signal</keyword>
<keyword evidence="4" id="KW-1185">Reference proteome</keyword>
<dbReference type="Proteomes" id="UP000197446">
    <property type="component" value="Unassembled WGS sequence"/>
</dbReference>
<feature type="domain" description="Fimbrial-type adhesion" evidence="2">
    <location>
        <begin position="212"/>
        <end position="350"/>
    </location>
</feature>
<reference evidence="3 4" key="1">
    <citation type="journal article" date="2007" name="Int. J. Syst. Evol. Microbiol.">
        <title>Description of Pelomonas aquatica sp. nov. and Pelomonas puraquae sp. nov., isolated from industrial and haemodialysis water.</title>
        <authorList>
            <person name="Gomila M."/>
            <person name="Bowien B."/>
            <person name="Falsen E."/>
            <person name="Moore E.R."/>
            <person name="Lalucat J."/>
        </authorList>
    </citation>
    <scope>NUCLEOTIDE SEQUENCE [LARGE SCALE GENOMIC DNA]</scope>
    <source>
        <strain evidence="3 4">CCUG 52769</strain>
    </source>
</reference>
<evidence type="ECO:0000313" key="4">
    <source>
        <dbReference type="Proteomes" id="UP000197446"/>
    </source>
</evidence>
<dbReference type="InterPro" id="IPR000259">
    <property type="entry name" value="Adhesion_dom_fimbrial"/>
</dbReference>
<dbReference type="Pfam" id="PF00419">
    <property type="entry name" value="Fimbrial"/>
    <property type="match status" value="1"/>
</dbReference>
<accession>A0A254N783</accession>
<dbReference type="Gene3D" id="2.60.40.1090">
    <property type="entry name" value="Fimbrial-type adhesion domain"/>
    <property type="match status" value="1"/>
</dbReference>
<dbReference type="EMBL" id="NISI01000004">
    <property type="protein sequence ID" value="OWR03871.1"/>
    <property type="molecule type" value="Genomic_DNA"/>
</dbReference>
<dbReference type="SUPFAM" id="SSF49401">
    <property type="entry name" value="Bacterial adhesins"/>
    <property type="match status" value="1"/>
</dbReference>
<dbReference type="PANTHER" id="PTHR33420">
    <property type="entry name" value="FIMBRIAL SUBUNIT ELFA-RELATED"/>
    <property type="match status" value="1"/>
</dbReference>
<dbReference type="InterPro" id="IPR008966">
    <property type="entry name" value="Adhesion_dom_sf"/>
</dbReference>
<dbReference type="GO" id="GO:0043709">
    <property type="term" value="P:cell adhesion involved in single-species biofilm formation"/>
    <property type="evidence" value="ECO:0007669"/>
    <property type="project" value="TreeGrafter"/>
</dbReference>
<dbReference type="PANTHER" id="PTHR33420:SF3">
    <property type="entry name" value="FIMBRIAL SUBUNIT ELFA"/>
    <property type="match status" value="1"/>
</dbReference>
<dbReference type="RefSeq" id="WP_088483411.1">
    <property type="nucleotide sequence ID" value="NZ_JBCNLH010000001.1"/>
</dbReference>
<sequence length="351" mass="35388">MKRGLCILPWARGLVAWLLGLVWLGAQAAPTCTFSSFSMSPTAPSRIVVTASVPAGKIIFSTVISANFSCSGGVDGDVFLLTSQSIGNEYVVSGVTNVSVTSNVTQSPPGATYGFTSGVTGPCSQTGTRPASRPIMIFNGSGTCSGRVSLGLTFFATNTGAVSGTIPAALSGAMASVGDGWLLAVTCSGPKCAFQSGLLGSINGPSIPITTLSSTCTLATPADQTVVLPTVGRSAFKGVGSTAAGTPLTIRYTCSTGGGAMSLSMAWMFDVDSQDATGVSVISNTGTATGVGVQIVDSANRAIISGAQTRQINSVSSGSNTISYRVRYYQTAATVTAGTVNAVAYYTATYN</sequence>
<dbReference type="GO" id="GO:0009289">
    <property type="term" value="C:pilus"/>
    <property type="evidence" value="ECO:0007669"/>
    <property type="project" value="InterPro"/>
</dbReference>
<dbReference type="InterPro" id="IPR050263">
    <property type="entry name" value="Bact_Fimbrial_Adh_Pro"/>
</dbReference>
<dbReference type="AlphaFoldDB" id="A0A254N783"/>
<evidence type="ECO:0000259" key="2">
    <source>
        <dbReference type="Pfam" id="PF00419"/>
    </source>
</evidence>
<evidence type="ECO:0000313" key="3">
    <source>
        <dbReference type="EMBL" id="OWR03871.1"/>
    </source>
</evidence>
<dbReference type="InterPro" id="IPR036937">
    <property type="entry name" value="Adhesion_dom_fimbrial_sf"/>
</dbReference>
<evidence type="ECO:0000256" key="1">
    <source>
        <dbReference type="ARBA" id="ARBA00022729"/>
    </source>
</evidence>
<protein>
    <recommendedName>
        <fullName evidence="2">Fimbrial-type adhesion domain-containing protein</fullName>
    </recommendedName>
</protein>
<dbReference type="OrthoDB" id="8970959at2"/>
<organism evidence="3 4">
    <name type="scientific">Roseateles puraquae</name>
    <dbReference type="NCBI Taxonomy" id="431059"/>
    <lineage>
        <taxon>Bacteria</taxon>
        <taxon>Pseudomonadati</taxon>
        <taxon>Pseudomonadota</taxon>
        <taxon>Betaproteobacteria</taxon>
        <taxon>Burkholderiales</taxon>
        <taxon>Sphaerotilaceae</taxon>
        <taxon>Roseateles</taxon>
    </lineage>
</organism>
<name>A0A254N783_9BURK</name>